<protein>
    <submittedName>
        <fullName evidence="2">Carboxylesterase</fullName>
    </submittedName>
    <submittedName>
        <fullName evidence="3">Phospholipase</fullName>
    </submittedName>
</protein>
<organism evidence="3 4">
    <name type="scientific">Staphylococcus gallinarum</name>
    <dbReference type="NCBI Taxonomy" id="1293"/>
    <lineage>
        <taxon>Bacteria</taxon>
        <taxon>Bacillati</taxon>
        <taxon>Bacillota</taxon>
        <taxon>Bacilli</taxon>
        <taxon>Bacillales</taxon>
        <taxon>Staphylococcaceae</taxon>
        <taxon>Staphylococcus</taxon>
    </lineage>
</organism>
<dbReference type="OrthoDB" id="9796570at2"/>
<dbReference type="GeneID" id="93844229"/>
<gene>
    <name evidence="3" type="ORF">NCTC12195_04425</name>
    <name evidence="2" type="ORF">SGA02_17530</name>
</gene>
<dbReference type="InterPro" id="IPR029058">
    <property type="entry name" value="AB_hydrolase_fold"/>
</dbReference>
<feature type="domain" description="Phospholipase/carboxylesterase/thioesterase" evidence="1">
    <location>
        <begin position="3"/>
        <end position="185"/>
    </location>
</feature>
<evidence type="ECO:0000313" key="5">
    <source>
        <dbReference type="Proteomes" id="UP000321057"/>
    </source>
</evidence>
<dbReference type="EMBL" id="UHDK01000001">
    <property type="protein sequence ID" value="SUM34898.1"/>
    <property type="molecule type" value="Genomic_DNA"/>
</dbReference>
<reference evidence="2 5" key="2">
    <citation type="submission" date="2019-07" db="EMBL/GenBank/DDBJ databases">
        <title>Whole genome shotgun sequence of Staphylococcus gallinarum NBRC 109767.</title>
        <authorList>
            <person name="Hosoyama A."/>
            <person name="Uohara A."/>
            <person name="Ohji S."/>
            <person name="Ichikawa N."/>
        </authorList>
    </citation>
    <scope>NUCLEOTIDE SEQUENCE [LARGE SCALE GENOMIC DNA]</scope>
    <source>
        <strain evidence="2 5">NBRC 109767</strain>
    </source>
</reference>
<dbReference type="SUPFAM" id="SSF53474">
    <property type="entry name" value="alpha/beta-Hydrolases"/>
    <property type="match status" value="1"/>
</dbReference>
<dbReference type="Pfam" id="PF02230">
    <property type="entry name" value="Abhydrolase_2"/>
    <property type="match status" value="1"/>
</dbReference>
<reference evidence="3 4" key="1">
    <citation type="submission" date="2018-06" db="EMBL/GenBank/DDBJ databases">
        <authorList>
            <consortium name="Pathogen Informatics"/>
            <person name="Doyle S."/>
        </authorList>
    </citation>
    <scope>NUCLEOTIDE SEQUENCE [LARGE SCALE GENOMIC DNA]</scope>
    <source>
        <strain evidence="3 4">NCTC12195</strain>
    </source>
</reference>
<dbReference type="Proteomes" id="UP000321057">
    <property type="component" value="Unassembled WGS sequence"/>
</dbReference>
<evidence type="ECO:0000313" key="2">
    <source>
        <dbReference type="EMBL" id="GEQ05925.1"/>
    </source>
</evidence>
<keyword evidence="5" id="KW-1185">Reference proteome</keyword>
<dbReference type="InterPro" id="IPR003140">
    <property type="entry name" value="PLipase/COase/thioEstase"/>
</dbReference>
<accession>A0A0D0RJB4</accession>
<dbReference type="AlphaFoldDB" id="A0A0D0RJB4"/>
<evidence type="ECO:0000313" key="4">
    <source>
        <dbReference type="Proteomes" id="UP000255277"/>
    </source>
</evidence>
<proteinExistence type="predicted"/>
<dbReference type="EMBL" id="BKAX01000004">
    <property type="protein sequence ID" value="GEQ05925.1"/>
    <property type="molecule type" value="Genomic_DNA"/>
</dbReference>
<name>A0A0D0RJB4_STAGA</name>
<dbReference type="STRING" id="1293.SH09_14475"/>
<dbReference type="GO" id="GO:0016787">
    <property type="term" value="F:hydrolase activity"/>
    <property type="evidence" value="ECO:0007669"/>
    <property type="project" value="InterPro"/>
</dbReference>
<dbReference type="NCBIfam" id="NF047577">
    <property type="entry name" value="quino_deg_MhqD"/>
    <property type="match status" value="1"/>
</dbReference>
<evidence type="ECO:0000313" key="3">
    <source>
        <dbReference type="EMBL" id="SUM34898.1"/>
    </source>
</evidence>
<dbReference type="RefSeq" id="WP_042740294.1">
    <property type="nucleotide sequence ID" value="NZ_BKAX01000004.1"/>
</dbReference>
<sequence>MEHIFKQGKPEAPTFILLHGTGGDENDLMPLAAALNADYSVLSIRGEVSENGMNRFFKRHGEGQYDVEDLKYRTTRLAAFIKEAAEKYGFDVEQSIPVGFSNGSNIAISMILNESITFKAALLYAPLYPLNITEDKDLSHMNVLLSMGERDPIVTMDASKHVIELFKQTGANITEVWVNSHELTQAGVIAGQKVIMNS</sequence>
<evidence type="ECO:0000259" key="1">
    <source>
        <dbReference type="Pfam" id="PF02230"/>
    </source>
</evidence>
<dbReference type="Proteomes" id="UP000255277">
    <property type="component" value="Unassembled WGS sequence"/>
</dbReference>
<dbReference type="Gene3D" id="3.40.50.1820">
    <property type="entry name" value="alpha/beta hydrolase"/>
    <property type="match status" value="1"/>
</dbReference>